<protein>
    <submittedName>
        <fullName evidence="2">Uncharacterized protein</fullName>
    </submittedName>
</protein>
<evidence type="ECO:0000313" key="2">
    <source>
        <dbReference type="EMBL" id="QHC56369.1"/>
    </source>
</evidence>
<accession>A0AAE6RN05</accession>
<evidence type="ECO:0000256" key="1">
    <source>
        <dbReference type="SAM" id="MobiDB-lite"/>
    </source>
</evidence>
<dbReference type="RefSeq" id="WP_158286130.1">
    <property type="nucleotide sequence ID" value="NZ_CP047186.1"/>
</dbReference>
<evidence type="ECO:0000313" key="3">
    <source>
        <dbReference type="Proteomes" id="UP000465031"/>
    </source>
</evidence>
<gene>
    <name evidence="2" type="ORF">GSU10_12480</name>
</gene>
<dbReference type="KEGG" id="rte:GSU10_12480"/>
<feature type="region of interest" description="Disordered" evidence="1">
    <location>
        <begin position="1"/>
        <end position="85"/>
    </location>
</feature>
<name>A0AAE6RN05_9MICO</name>
<reference evidence="3" key="1">
    <citation type="submission" date="2019-12" db="EMBL/GenBank/DDBJ databases">
        <title>Complete and draft genome sequences of new strains and members of some known species of the genus Rathayibacter isolated from plants.</title>
        <authorList>
            <person name="Tarlachkov S.V."/>
            <person name="Starodumova I.P."/>
            <person name="Dorofeeva L.V."/>
            <person name="Prisyazhnaya N.V."/>
            <person name="Leyn S."/>
            <person name="Zlamal J."/>
            <person name="Elan M."/>
            <person name="Osterman A.L."/>
            <person name="Nadler S."/>
            <person name="Subbotin S.A."/>
            <person name="Evtushenko L.I."/>
        </authorList>
    </citation>
    <scope>NUCLEOTIDE SEQUENCE [LARGE SCALE GENOMIC DNA]</scope>
    <source>
        <strain evidence="3">VKM Ac-2761</strain>
    </source>
</reference>
<dbReference type="AlphaFoldDB" id="A0AAE6RN05"/>
<dbReference type="Proteomes" id="UP000465031">
    <property type="component" value="Chromosome"/>
</dbReference>
<dbReference type="EMBL" id="CP047186">
    <property type="protein sequence ID" value="QHC56369.1"/>
    <property type="molecule type" value="Genomic_DNA"/>
</dbReference>
<proteinExistence type="predicted"/>
<sequence length="85" mass="8534">MSSFDDDTEPTLSEDTAEGAERTPDPATETGTAAGLDEVGGASDALADGVGADGEEQNPPLPDWGPTDGVHGTDAETDASGTEQR</sequence>
<organism evidence="2 3">
    <name type="scientific">Rathayibacter tanaceti</name>
    <dbReference type="NCBI Taxonomy" id="1671680"/>
    <lineage>
        <taxon>Bacteria</taxon>
        <taxon>Bacillati</taxon>
        <taxon>Actinomycetota</taxon>
        <taxon>Actinomycetes</taxon>
        <taxon>Micrococcales</taxon>
        <taxon>Microbacteriaceae</taxon>
        <taxon>Rathayibacter</taxon>
    </lineage>
</organism>